<name>A0A7W6D335_9HYPH</name>
<dbReference type="GO" id="GO:0004795">
    <property type="term" value="F:threonine synthase activity"/>
    <property type="evidence" value="ECO:0007669"/>
    <property type="project" value="UniProtKB-UniRule"/>
</dbReference>
<dbReference type="EC" id="4.2.3.1" evidence="4 11"/>
<evidence type="ECO:0000256" key="8">
    <source>
        <dbReference type="ARBA" id="ARBA00022898"/>
    </source>
</evidence>
<gene>
    <name evidence="15" type="ORF">GGR24_002095</name>
</gene>
<comment type="cofactor">
    <cofactor evidence="1 12">
        <name>pyridoxal 5'-phosphate</name>
        <dbReference type="ChEBI" id="CHEBI:597326"/>
    </cofactor>
</comment>
<keyword evidence="6" id="KW-0028">Amino-acid biosynthesis</keyword>
<dbReference type="InterPro" id="IPR051166">
    <property type="entry name" value="Threonine_Synthase"/>
</dbReference>
<dbReference type="InterPro" id="IPR037158">
    <property type="entry name" value="Thr_synth_N_sf"/>
</dbReference>
<dbReference type="InterPro" id="IPR001926">
    <property type="entry name" value="TrpB-like_PALP"/>
</dbReference>
<keyword evidence="9 15" id="KW-0456">Lyase</keyword>
<comment type="caution">
    <text evidence="15">The sequence shown here is derived from an EMBL/GenBank/DDBJ whole genome shotgun (WGS) entry which is preliminary data.</text>
</comment>
<dbReference type="InterPro" id="IPR004450">
    <property type="entry name" value="Thr_synthase-like"/>
</dbReference>
<feature type="domain" description="Tryptophan synthase beta chain-like PALP" evidence="13">
    <location>
        <begin position="100"/>
        <end position="342"/>
    </location>
</feature>
<evidence type="ECO:0000256" key="9">
    <source>
        <dbReference type="ARBA" id="ARBA00023239"/>
    </source>
</evidence>
<comment type="catalytic activity">
    <reaction evidence="10">
        <text>O-phospho-L-homoserine + H2O = L-threonine + phosphate</text>
        <dbReference type="Rhea" id="RHEA:10840"/>
        <dbReference type="ChEBI" id="CHEBI:15377"/>
        <dbReference type="ChEBI" id="CHEBI:43474"/>
        <dbReference type="ChEBI" id="CHEBI:57590"/>
        <dbReference type="ChEBI" id="CHEBI:57926"/>
        <dbReference type="EC" id="4.2.3.1"/>
    </reaction>
</comment>
<dbReference type="Pfam" id="PF14821">
    <property type="entry name" value="Thr_synth_N"/>
    <property type="match status" value="1"/>
</dbReference>
<evidence type="ECO:0000259" key="14">
    <source>
        <dbReference type="Pfam" id="PF14821"/>
    </source>
</evidence>
<evidence type="ECO:0000256" key="4">
    <source>
        <dbReference type="ARBA" id="ARBA00013028"/>
    </source>
</evidence>
<dbReference type="PROSITE" id="PS00165">
    <property type="entry name" value="DEHYDRATASE_SER_THR"/>
    <property type="match status" value="1"/>
</dbReference>
<dbReference type="RefSeq" id="WP_183395299.1">
    <property type="nucleotide sequence ID" value="NZ_JACIDR010000003.1"/>
</dbReference>
<dbReference type="GO" id="GO:0030170">
    <property type="term" value="F:pyridoxal phosphate binding"/>
    <property type="evidence" value="ECO:0007669"/>
    <property type="project" value="InterPro"/>
</dbReference>
<evidence type="ECO:0000313" key="16">
    <source>
        <dbReference type="Proteomes" id="UP000528964"/>
    </source>
</evidence>
<evidence type="ECO:0000259" key="13">
    <source>
        <dbReference type="Pfam" id="PF00291"/>
    </source>
</evidence>
<proteinExistence type="inferred from homology"/>
<evidence type="ECO:0000256" key="5">
    <source>
        <dbReference type="ARBA" id="ARBA00018679"/>
    </source>
</evidence>
<evidence type="ECO:0000256" key="3">
    <source>
        <dbReference type="ARBA" id="ARBA00005517"/>
    </source>
</evidence>
<dbReference type="Pfam" id="PF00291">
    <property type="entry name" value="PALP"/>
    <property type="match status" value="1"/>
</dbReference>
<dbReference type="NCBIfam" id="TIGR00260">
    <property type="entry name" value="thrC"/>
    <property type="match status" value="1"/>
</dbReference>
<dbReference type="SUPFAM" id="SSF53686">
    <property type="entry name" value="Tryptophan synthase beta subunit-like PLP-dependent enzymes"/>
    <property type="match status" value="1"/>
</dbReference>
<evidence type="ECO:0000256" key="7">
    <source>
        <dbReference type="ARBA" id="ARBA00022697"/>
    </source>
</evidence>
<dbReference type="Proteomes" id="UP000528964">
    <property type="component" value="Unassembled WGS sequence"/>
</dbReference>
<evidence type="ECO:0000313" key="15">
    <source>
        <dbReference type="EMBL" id="MBB3973425.1"/>
    </source>
</evidence>
<dbReference type="Pfam" id="PF24857">
    <property type="entry name" value="THR4_C"/>
    <property type="match status" value="1"/>
</dbReference>
<feature type="modified residue" description="N6-(pyridoxal phosphate)lysine" evidence="12">
    <location>
        <position position="114"/>
    </location>
</feature>
<keyword evidence="16" id="KW-1185">Reference proteome</keyword>
<evidence type="ECO:0000256" key="6">
    <source>
        <dbReference type="ARBA" id="ARBA00022605"/>
    </source>
</evidence>
<keyword evidence="8 12" id="KW-0663">Pyridoxal phosphate</keyword>
<dbReference type="InterPro" id="IPR000634">
    <property type="entry name" value="Ser/Thr_deHydtase_PyrdxlP-BS"/>
</dbReference>
<dbReference type="AlphaFoldDB" id="A0A7W6D335"/>
<dbReference type="GO" id="GO:0009088">
    <property type="term" value="P:threonine biosynthetic process"/>
    <property type="evidence" value="ECO:0007669"/>
    <property type="project" value="UniProtKB-UniRule"/>
</dbReference>
<evidence type="ECO:0000256" key="1">
    <source>
        <dbReference type="ARBA" id="ARBA00001933"/>
    </source>
</evidence>
<sequence>MSLAYVSTRGDAPALGFADAMLAGLARDGGLYVPELWPTLSTDAIADMAGRPYAEVAEAVIAPFVGDAIPAAKLREMIREAYATFRHPAVTPLVQTGANRFVLELFHGPTLAFKDVAMQLLARLMDHVLAERGLRTTIVGATSGDTGGAAIEAFRGRDRADVFILMPHGKVSEVQRRQMTTPTEANVHAVAIDGSFDDAQALVKAMFNHHAFRDRVFLGGVNSINWARVLAQAVYYFVAAVALGAPRRAVDFVVPTGNFGDVFAGYAAKRMGLPIGRLVVATNVNDILARTLATGRYEVRGVEPTTSPSMDIQVSSNFERLLFDACGRDAQAVRRAMSSLSQSGAFELDEATLANIRMDFDAGRADEAQVSETIGRVRRETGYLLDTHTAVAYSVAERANLDPSTPTVVLSTAHPAKFPEAVEAASGIRPPLPAHLADLLSKPERLDRLPNDLAAVEAYVAERARVTRERAA</sequence>
<organism evidence="15 16">
    <name type="scientific">Hansschlegelia beijingensis</name>
    <dbReference type="NCBI Taxonomy" id="1133344"/>
    <lineage>
        <taxon>Bacteria</taxon>
        <taxon>Pseudomonadati</taxon>
        <taxon>Pseudomonadota</taxon>
        <taxon>Alphaproteobacteria</taxon>
        <taxon>Hyphomicrobiales</taxon>
        <taxon>Methylopilaceae</taxon>
        <taxon>Hansschlegelia</taxon>
    </lineage>
</organism>
<dbReference type="Gene3D" id="3.90.1380.10">
    <property type="entry name" value="Threonine synthase, N-terminal domain"/>
    <property type="match status" value="1"/>
</dbReference>
<evidence type="ECO:0000256" key="11">
    <source>
        <dbReference type="NCBIfam" id="TIGR00260"/>
    </source>
</evidence>
<dbReference type="UniPathway" id="UPA00050">
    <property type="reaction ID" value="UER00065"/>
</dbReference>
<dbReference type="InterPro" id="IPR036052">
    <property type="entry name" value="TrpB-like_PALP_sf"/>
</dbReference>
<dbReference type="EMBL" id="JACIDR010000003">
    <property type="protein sequence ID" value="MBB3973425.1"/>
    <property type="molecule type" value="Genomic_DNA"/>
</dbReference>
<dbReference type="Gene3D" id="3.40.50.1100">
    <property type="match status" value="2"/>
</dbReference>
<evidence type="ECO:0000256" key="2">
    <source>
        <dbReference type="ARBA" id="ARBA00004979"/>
    </source>
</evidence>
<dbReference type="PANTHER" id="PTHR42690:SF1">
    <property type="entry name" value="THREONINE SYNTHASE-LIKE 2"/>
    <property type="match status" value="1"/>
</dbReference>
<dbReference type="CDD" id="cd01560">
    <property type="entry name" value="Thr-synth_2"/>
    <property type="match status" value="1"/>
</dbReference>
<dbReference type="InterPro" id="IPR029144">
    <property type="entry name" value="Thr_synth_N"/>
</dbReference>
<accession>A0A7W6D335</accession>
<comment type="similarity">
    <text evidence="3">Belongs to the threonine synthase family.</text>
</comment>
<dbReference type="PANTHER" id="PTHR42690">
    <property type="entry name" value="THREONINE SYNTHASE FAMILY MEMBER"/>
    <property type="match status" value="1"/>
</dbReference>
<feature type="domain" description="Threonine synthase N-terminal" evidence="14">
    <location>
        <begin position="5"/>
        <end position="82"/>
    </location>
</feature>
<evidence type="ECO:0000256" key="12">
    <source>
        <dbReference type="PIRSR" id="PIRSR604450-51"/>
    </source>
</evidence>
<keyword evidence="7" id="KW-0791">Threonine biosynthesis</keyword>
<reference evidence="15 16" key="1">
    <citation type="submission" date="2020-08" db="EMBL/GenBank/DDBJ databases">
        <title>Genomic Encyclopedia of Type Strains, Phase IV (KMG-IV): sequencing the most valuable type-strain genomes for metagenomic binning, comparative biology and taxonomic classification.</title>
        <authorList>
            <person name="Goeker M."/>
        </authorList>
    </citation>
    <scope>NUCLEOTIDE SEQUENCE [LARGE SCALE GENOMIC DNA]</scope>
    <source>
        <strain evidence="15 16">DSM 25481</strain>
    </source>
</reference>
<comment type="pathway">
    <text evidence="2">Amino-acid biosynthesis; L-threonine biosynthesis; L-threonine from L-aspartate: step 5/5.</text>
</comment>
<evidence type="ECO:0000256" key="10">
    <source>
        <dbReference type="ARBA" id="ARBA00049144"/>
    </source>
</evidence>
<protein>
    <recommendedName>
        <fullName evidence="5 11">Threonine synthase</fullName>
        <ecNumber evidence="4 11">4.2.3.1</ecNumber>
    </recommendedName>
</protein>